<accession>A0A9E7J5T3</accession>
<gene>
    <name evidence="2" type="ORF">Mallos_BL60015</name>
</gene>
<dbReference type="EMBL" id="ON189047">
    <property type="protein sequence ID" value="URA07123.1"/>
    <property type="molecule type" value="Genomic_DNA"/>
</dbReference>
<feature type="compositionally biased region" description="Basic residues" evidence="1">
    <location>
        <begin position="59"/>
        <end position="69"/>
    </location>
</feature>
<evidence type="ECO:0000313" key="2">
    <source>
        <dbReference type="EMBL" id="URA07123.1"/>
    </source>
</evidence>
<name>A0A9E7J5T3_9CAUD</name>
<sequence>MRLASRSSWVNVRQVTYEPDRRNHLAGNPSHGSCRLANGARCNTHGRGGSAHCPSARGRLWRQRSPPHRAPRERPDGEQGMIYNKQLYYHRPAQGSIGDCHRTAIACMLDLEPEQVPHFGEHHFGDGVAFNRMARQFLATQGLVPVDVLYQCDLEQLLAMMGHLNPTVRYLLGGQSANGVNHTVVGRGGRIEWDPSMDDSGIVGPCDDGFYWVTWLVPIGLAS</sequence>
<proteinExistence type="predicted"/>
<keyword evidence="3" id="KW-1185">Reference proteome</keyword>
<evidence type="ECO:0000256" key="1">
    <source>
        <dbReference type="SAM" id="MobiDB-lite"/>
    </source>
</evidence>
<organism evidence="2 3">
    <name type="scientific">Xanthomonas phage Mallos</name>
    <dbReference type="NCBI Taxonomy" id="2939131"/>
    <lineage>
        <taxon>Viruses</taxon>
        <taxon>Duplodnaviria</taxon>
        <taxon>Heunggongvirae</taxon>
        <taxon>Uroviricota</taxon>
        <taxon>Caudoviricetes</taxon>
        <taxon>Mesyanzhinovviridae</taxon>
        <taxon>Bradleyvirinae</taxon>
        <taxon>Mallosvirus</taxon>
        <taxon>Mallosvirus mallos</taxon>
    </lineage>
</organism>
<dbReference type="Proteomes" id="UP001056460">
    <property type="component" value="Segment"/>
</dbReference>
<protein>
    <submittedName>
        <fullName evidence="2">Uncharacterized protein</fullName>
    </submittedName>
</protein>
<evidence type="ECO:0000313" key="3">
    <source>
        <dbReference type="Proteomes" id="UP001056460"/>
    </source>
</evidence>
<feature type="region of interest" description="Disordered" evidence="1">
    <location>
        <begin position="45"/>
        <end position="77"/>
    </location>
</feature>
<reference evidence="2" key="1">
    <citation type="journal article" date="2022" name="Viruses">
        <title>Isolation of novel Xanthomonas phages for the plant pathogens X. translucens and X. campestris.</title>
        <authorList>
            <person name="Erdrich S.H."/>
            <person name="Sharma V."/>
            <person name="Schurr U."/>
            <person name="Arsova B."/>
            <person name="Frunzke J."/>
        </authorList>
    </citation>
    <scope>NUCLEOTIDE SEQUENCE</scope>
</reference>